<keyword evidence="2" id="KW-1185">Reference proteome</keyword>
<evidence type="ECO:0000313" key="2">
    <source>
        <dbReference type="Proteomes" id="UP001162480"/>
    </source>
</evidence>
<gene>
    <name evidence="1" type="ORF">OCTVUL_1B010525</name>
</gene>
<evidence type="ECO:0000313" key="1">
    <source>
        <dbReference type="EMBL" id="CAJ1099253.1"/>
    </source>
</evidence>
<proteinExistence type="predicted"/>
<protein>
    <submittedName>
        <fullName evidence="1">Uncharacterized protein</fullName>
    </submittedName>
</protein>
<name>A0AA36MEY0_OCTVU</name>
<dbReference type="AlphaFoldDB" id="A0AA36MEY0"/>
<organism evidence="1 2">
    <name type="scientific">Octopus vulgaris</name>
    <name type="common">Common octopus</name>
    <dbReference type="NCBI Taxonomy" id="6645"/>
    <lineage>
        <taxon>Eukaryota</taxon>
        <taxon>Metazoa</taxon>
        <taxon>Spiralia</taxon>
        <taxon>Lophotrochozoa</taxon>
        <taxon>Mollusca</taxon>
        <taxon>Cephalopoda</taxon>
        <taxon>Coleoidea</taxon>
        <taxon>Octopodiformes</taxon>
        <taxon>Octopoda</taxon>
        <taxon>Incirrata</taxon>
        <taxon>Octopodidae</taxon>
        <taxon>Octopus</taxon>
    </lineage>
</organism>
<comment type="caution">
    <text evidence="1">The sequence shown here is derived from an EMBL/GenBank/DDBJ whole genome shotgun (WGS) entry which is preliminary data.</text>
</comment>
<reference evidence="1" key="1">
    <citation type="submission" date="2023-08" db="EMBL/GenBank/DDBJ databases">
        <authorList>
            <person name="Alioto T."/>
            <person name="Alioto T."/>
            <person name="Gomez Garrido J."/>
        </authorList>
    </citation>
    <scope>NUCLEOTIDE SEQUENCE</scope>
</reference>
<dbReference type="EMBL" id="CATOCA020000001">
    <property type="protein sequence ID" value="CAJ1099253.1"/>
    <property type="molecule type" value="Genomic_DNA"/>
</dbReference>
<sequence>MLCDWFINCKPEERTVENLRRGLKDAECFAALEYLSLDERQVANAMPDSMQSLQIIPAQLISILSKSTMKICGSPYQVLLCCHGTFRTAALHRNYNKIFGTDSLCDMLK</sequence>
<accession>A0AA36MEY0</accession>
<dbReference type="Proteomes" id="UP001162480">
    <property type="component" value="Unassembled WGS sequence"/>
</dbReference>